<accession>A0AA39PYW5</accession>
<name>A0AA39PYW5_9AGAR</name>
<organism evidence="1 2">
    <name type="scientific">Armillaria luteobubalina</name>
    <dbReference type="NCBI Taxonomy" id="153913"/>
    <lineage>
        <taxon>Eukaryota</taxon>
        <taxon>Fungi</taxon>
        <taxon>Dikarya</taxon>
        <taxon>Basidiomycota</taxon>
        <taxon>Agaricomycotina</taxon>
        <taxon>Agaricomycetes</taxon>
        <taxon>Agaricomycetidae</taxon>
        <taxon>Agaricales</taxon>
        <taxon>Marasmiineae</taxon>
        <taxon>Physalacriaceae</taxon>
        <taxon>Armillaria</taxon>
    </lineage>
</organism>
<dbReference type="AlphaFoldDB" id="A0AA39PYW5"/>
<gene>
    <name evidence="1" type="ORF">EDD18DRAFT_431558</name>
</gene>
<proteinExistence type="predicted"/>
<evidence type="ECO:0000313" key="2">
    <source>
        <dbReference type="Proteomes" id="UP001175228"/>
    </source>
</evidence>
<comment type="caution">
    <text evidence="1">The sequence shown here is derived from an EMBL/GenBank/DDBJ whole genome shotgun (WGS) entry which is preliminary data.</text>
</comment>
<reference evidence="1" key="1">
    <citation type="submission" date="2023-06" db="EMBL/GenBank/DDBJ databases">
        <authorList>
            <consortium name="Lawrence Berkeley National Laboratory"/>
            <person name="Ahrendt S."/>
            <person name="Sahu N."/>
            <person name="Indic B."/>
            <person name="Wong-Bajracharya J."/>
            <person name="Merenyi Z."/>
            <person name="Ke H.-M."/>
            <person name="Monk M."/>
            <person name="Kocsube S."/>
            <person name="Drula E."/>
            <person name="Lipzen A."/>
            <person name="Balint B."/>
            <person name="Henrissat B."/>
            <person name="Andreopoulos B."/>
            <person name="Martin F.M."/>
            <person name="Harder C.B."/>
            <person name="Rigling D."/>
            <person name="Ford K.L."/>
            <person name="Foster G.D."/>
            <person name="Pangilinan J."/>
            <person name="Papanicolaou A."/>
            <person name="Barry K."/>
            <person name="LaButti K."/>
            <person name="Viragh M."/>
            <person name="Koriabine M."/>
            <person name="Yan M."/>
            <person name="Riley R."/>
            <person name="Champramary S."/>
            <person name="Plett K.L."/>
            <person name="Tsai I.J."/>
            <person name="Slot J."/>
            <person name="Sipos G."/>
            <person name="Plett J."/>
            <person name="Nagy L.G."/>
            <person name="Grigoriev I.V."/>
        </authorList>
    </citation>
    <scope>NUCLEOTIDE SEQUENCE</scope>
    <source>
        <strain evidence="1">HWK02</strain>
    </source>
</reference>
<keyword evidence="2" id="KW-1185">Reference proteome</keyword>
<dbReference type="EMBL" id="JAUEPU010000026">
    <property type="protein sequence ID" value="KAK0493143.1"/>
    <property type="molecule type" value="Genomic_DNA"/>
</dbReference>
<evidence type="ECO:0000313" key="1">
    <source>
        <dbReference type="EMBL" id="KAK0493143.1"/>
    </source>
</evidence>
<dbReference type="Proteomes" id="UP001175228">
    <property type="component" value="Unassembled WGS sequence"/>
</dbReference>
<protein>
    <submittedName>
        <fullName evidence="1">Uncharacterized protein</fullName>
    </submittedName>
</protein>
<sequence>MFAVRPRLFPRHRSFIPSASLAIAHHTPWCRPNVQDKPTHLSLPANARGADVKFTNRSRRKIGLDGDLTEIKECPCGLLIVGEDSRLRVPALRCTQAGPKVNLDCVRATFAKASMLGEPGAVQAIMADMEGGRNTGCFIGRGDWSGYALFYFFPLLP</sequence>